<name>A0AAV3U707_9ALTE</name>
<feature type="transmembrane region" description="Helical" evidence="1">
    <location>
        <begin position="9"/>
        <end position="26"/>
    </location>
</feature>
<sequence length="46" mass="5462">MTEARKDQAFYFYYIFSLLLIGYMSYRSDTPEEKPEPSNTTENNLS</sequence>
<keyword evidence="1" id="KW-1133">Transmembrane helix</keyword>
<organism evidence="2 3">
    <name type="scientific">Halioxenophilus aromaticivorans</name>
    <dbReference type="NCBI Taxonomy" id="1306992"/>
    <lineage>
        <taxon>Bacteria</taxon>
        <taxon>Pseudomonadati</taxon>
        <taxon>Pseudomonadota</taxon>
        <taxon>Gammaproteobacteria</taxon>
        <taxon>Alteromonadales</taxon>
        <taxon>Alteromonadaceae</taxon>
        <taxon>Halioxenophilus</taxon>
    </lineage>
</organism>
<keyword evidence="1" id="KW-0472">Membrane</keyword>
<dbReference type="Proteomes" id="UP001409585">
    <property type="component" value="Unassembled WGS sequence"/>
</dbReference>
<evidence type="ECO:0000256" key="1">
    <source>
        <dbReference type="SAM" id="Phobius"/>
    </source>
</evidence>
<protein>
    <submittedName>
        <fullName evidence="2">Uncharacterized protein</fullName>
    </submittedName>
</protein>
<evidence type="ECO:0000313" key="3">
    <source>
        <dbReference type="Proteomes" id="UP001409585"/>
    </source>
</evidence>
<comment type="caution">
    <text evidence="2">The sequence shown here is derived from an EMBL/GenBank/DDBJ whole genome shotgun (WGS) entry which is preliminary data.</text>
</comment>
<gene>
    <name evidence="2" type="ORF">GCM10025791_37970</name>
</gene>
<accession>A0AAV3U707</accession>
<evidence type="ECO:0000313" key="2">
    <source>
        <dbReference type="EMBL" id="GAA4954074.1"/>
    </source>
</evidence>
<keyword evidence="1" id="KW-0812">Transmembrane</keyword>
<keyword evidence="3" id="KW-1185">Reference proteome</keyword>
<dbReference type="AlphaFoldDB" id="A0AAV3U707"/>
<proteinExistence type="predicted"/>
<reference evidence="3" key="1">
    <citation type="journal article" date="2019" name="Int. J. Syst. Evol. Microbiol.">
        <title>The Global Catalogue of Microorganisms (GCM) 10K type strain sequencing project: providing services to taxonomists for standard genome sequencing and annotation.</title>
        <authorList>
            <consortium name="The Broad Institute Genomics Platform"/>
            <consortium name="The Broad Institute Genome Sequencing Center for Infectious Disease"/>
            <person name="Wu L."/>
            <person name="Ma J."/>
        </authorList>
    </citation>
    <scope>NUCLEOTIDE SEQUENCE [LARGE SCALE GENOMIC DNA]</scope>
    <source>
        <strain evidence="3">JCM 19134</strain>
    </source>
</reference>
<dbReference type="EMBL" id="BAABLX010000053">
    <property type="protein sequence ID" value="GAA4954074.1"/>
    <property type="molecule type" value="Genomic_DNA"/>
</dbReference>